<proteinExistence type="predicted"/>
<evidence type="ECO:0000259" key="1">
    <source>
        <dbReference type="Pfam" id="PF13411"/>
    </source>
</evidence>
<accession>A0ABX6PE18</accession>
<keyword evidence="3" id="KW-1185">Reference proteome</keyword>
<evidence type="ECO:0000313" key="2">
    <source>
        <dbReference type="EMBL" id="QKK16816.1"/>
    </source>
</evidence>
<evidence type="ECO:0000313" key="3">
    <source>
        <dbReference type="Proteomes" id="UP000305673"/>
    </source>
</evidence>
<dbReference type="InterPro" id="IPR009061">
    <property type="entry name" value="DNA-bd_dom_put_sf"/>
</dbReference>
<dbReference type="RefSeq" id="WP_138388213.1">
    <property type="nucleotide sequence ID" value="NZ_CP054021.1"/>
</dbReference>
<gene>
    <name evidence="2" type="ORF">FFM53_010535</name>
</gene>
<feature type="domain" description="HTH merR-type" evidence="1">
    <location>
        <begin position="16"/>
        <end position="84"/>
    </location>
</feature>
<dbReference type="PANTHER" id="PTHR34849">
    <property type="entry name" value="SSL5025 PROTEIN"/>
    <property type="match status" value="1"/>
</dbReference>
<dbReference type="Gene3D" id="1.10.1660.10">
    <property type="match status" value="1"/>
</dbReference>
<sequence>MVLDKDNSVIAAFTEEQVERLTGVTLRQLRHWDRTKFFVPSLAYEDRSQPFSRLYSFRDLVSLKVLNALRNDAKVSLQHLRGVKDKLAHLGDALWSKTTLYVLKHKVVFDNPESKTKEEVLSGQGVLQIPLEVVTGNMKDAVAKMRERKSSSIGKIESKKGIANSRPVIAGTRIPVDTIKAFAAEGYSIDQIRKEYPTLTTEDIAAAISYEAAA</sequence>
<dbReference type="SUPFAM" id="SSF46955">
    <property type="entry name" value="Putative DNA-binding domain"/>
    <property type="match status" value="1"/>
</dbReference>
<dbReference type="Pfam" id="PF04255">
    <property type="entry name" value="DUF433"/>
    <property type="match status" value="1"/>
</dbReference>
<dbReference type="Gene3D" id="1.10.10.10">
    <property type="entry name" value="Winged helix-like DNA-binding domain superfamily/Winged helix DNA-binding domain"/>
    <property type="match status" value="1"/>
</dbReference>
<dbReference type="PANTHER" id="PTHR34849:SF3">
    <property type="entry name" value="SSR2962 PROTEIN"/>
    <property type="match status" value="1"/>
</dbReference>
<dbReference type="InterPro" id="IPR009057">
    <property type="entry name" value="Homeodomain-like_sf"/>
</dbReference>
<protein>
    <submittedName>
        <fullName evidence="2">DUF433 domain-containing protein</fullName>
    </submittedName>
</protein>
<dbReference type="InterPro" id="IPR007367">
    <property type="entry name" value="DUF433"/>
</dbReference>
<dbReference type="Proteomes" id="UP000305673">
    <property type="component" value="Chromosome"/>
</dbReference>
<dbReference type="EMBL" id="CP054021">
    <property type="protein sequence ID" value="QKK16816.1"/>
    <property type="molecule type" value="Genomic_DNA"/>
</dbReference>
<dbReference type="Pfam" id="PF13411">
    <property type="entry name" value="MerR_1"/>
    <property type="match status" value="1"/>
</dbReference>
<organism evidence="2 3">
    <name type="scientific">Rhizobium indicum</name>
    <dbReference type="NCBI Taxonomy" id="2583231"/>
    <lineage>
        <taxon>Bacteria</taxon>
        <taxon>Pseudomonadati</taxon>
        <taxon>Pseudomonadota</taxon>
        <taxon>Alphaproteobacteria</taxon>
        <taxon>Hyphomicrobiales</taxon>
        <taxon>Rhizobiaceae</taxon>
        <taxon>Rhizobium/Agrobacterium group</taxon>
        <taxon>Rhizobium</taxon>
    </lineage>
</organism>
<dbReference type="InterPro" id="IPR036388">
    <property type="entry name" value="WH-like_DNA-bd_sf"/>
</dbReference>
<dbReference type="InterPro" id="IPR000551">
    <property type="entry name" value="MerR-type_HTH_dom"/>
</dbReference>
<dbReference type="SUPFAM" id="SSF46689">
    <property type="entry name" value="Homeodomain-like"/>
    <property type="match status" value="1"/>
</dbReference>
<name>A0ABX6PE18_9HYPH</name>
<reference evidence="2 3" key="1">
    <citation type="submission" date="2020-05" db="EMBL/GenBank/DDBJ databases">
        <title>Genome sequences of pea root nodulating Rhizobium spp.</title>
        <authorList>
            <person name="Rahi P."/>
        </authorList>
    </citation>
    <scope>NUCLEOTIDE SEQUENCE [LARGE SCALE GENOMIC DNA]</scope>
    <source>
        <strain evidence="3">JKLM 12A2</strain>
    </source>
</reference>